<gene>
    <name evidence="1" type="ORF">EI77_00196</name>
</gene>
<dbReference type="RefSeq" id="WP_133792886.1">
    <property type="nucleotide sequence ID" value="NZ_SOCA01000001.1"/>
</dbReference>
<keyword evidence="2" id="KW-1185">Reference proteome</keyword>
<comment type="caution">
    <text evidence="1">The sequence shown here is derived from an EMBL/GenBank/DDBJ whole genome shotgun (WGS) entry which is preliminary data.</text>
</comment>
<protein>
    <submittedName>
        <fullName evidence="1">Uncharacterized protein</fullName>
    </submittedName>
</protein>
<name>A0A4R7SQG8_9BACT</name>
<accession>A0A4R7SQG8</accession>
<proteinExistence type="predicted"/>
<dbReference type="Proteomes" id="UP000295662">
    <property type="component" value="Unassembled WGS sequence"/>
</dbReference>
<dbReference type="OrthoDB" id="9821441at2"/>
<organism evidence="1 2">
    <name type="scientific">Prosthecobacter fusiformis</name>
    <dbReference type="NCBI Taxonomy" id="48464"/>
    <lineage>
        <taxon>Bacteria</taxon>
        <taxon>Pseudomonadati</taxon>
        <taxon>Verrucomicrobiota</taxon>
        <taxon>Verrucomicrobiia</taxon>
        <taxon>Verrucomicrobiales</taxon>
        <taxon>Verrucomicrobiaceae</taxon>
        <taxon>Prosthecobacter</taxon>
    </lineage>
</organism>
<sequence>MTAQRQPRKTQPPARNAAPIVPLGTIIQEHDRWRKTQPGKLGRGALRDHWQKLDAQHSQRPDYLLWRELQGTECPPQRKQDPVDLAVRALKSPEPAIHWAALALMPDVMQSPALASVARKNLLLDALRQWLGGGRQPRVPLTAAPQATALLLWLGRGFINPDDATLWSDLNALIQAAQSDWKLGRKPDLGFWESGLVWPLTQGQIARRLALAIHSLIQHQTAANPARTSDLAPWHFTAWMLLRDTRTAQNPARVIEIEVLLAAATTARLGGDADQAGRLAALALNLSPPNLPEPMQQSCRVAAWALAEAGLSVPPTLRVIYDELPFPGDPPASESGQTAARQYLDSKDAAHRQLMLEVENDPDWELLRKAGVVLHHPLAALSWIARKAQSYALKKQHDLLQSAATLATRHHRLTTLGRLLPHLPANAERVLNFAQSLRQSQRRMPFLRDHEIWQDWTRSLRTAWARLEPEAIQDPEQLFILHETLHDREVTLLRILPLELRLLSLRHLHGRKQPSSLVQTLATEPRHMQQLEHQRQVELWSVAAELRERPELVGTVWISLVFRGDPAQGRYSLIVQGPAGRVIHHDRLRTLQTTPAELDWTPLWSVLSNSVKEVNAEASHILAAVDPTMTELPWASRLRETGLEASISFIPSLEWAFRVMRETSAPTHPGEYLLPENTTATLPDKPLPNGTCVLLPTAPQCNAGTRWTSSANVAEDEKPASQRSLQVGAHERILSAMPIVRGPLKEDLIRLCLANATRQFTAPDTALTEEQSAAFQAAPLSPPGDWLRYGV</sequence>
<reference evidence="1 2" key="1">
    <citation type="submission" date="2019-03" db="EMBL/GenBank/DDBJ databases">
        <title>Genomic Encyclopedia of Archaeal and Bacterial Type Strains, Phase II (KMG-II): from individual species to whole genera.</title>
        <authorList>
            <person name="Goeker M."/>
        </authorList>
    </citation>
    <scope>NUCLEOTIDE SEQUENCE [LARGE SCALE GENOMIC DNA]</scope>
    <source>
        <strain evidence="1 2">ATCC 25309</strain>
    </source>
</reference>
<evidence type="ECO:0000313" key="1">
    <source>
        <dbReference type="EMBL" id="TDU80895.1"/>
    </source>
</evidence>
<dbReference type="AlphaFoldDB" id="A0A4R7SQG8"/>
<evidence type="ECO:0000313" key="2">
    <source>
        <dbReference type="Proteomes" id="UP000295662"/>
    </source>
</evidence>
<dbReference type="EMBL" id="SOCA01000001">
    <property type="protein sequence ID" value="TDU80895.1"/>
    <property type="molecule type" value="Genomic_DNA"/>
</dbReference>